<dbReference type="InterPro" id="IPR018974">
    <property type="entry name" value="Tex-like_N"/>
</dbReference>
<dbReference type="InterPro" id="IPR044146">
    <property type="entry name" value="S1_Tex"/>
</dbReference>
<dbReference type="CDD" id="cd05685">
    <property type="entry name" value="S1_Tex"/>
    <property type="match status" value="1"/>
</dbReference>
<dbReference type="Pfam" id="PF09371">
    <property type="entry name" value="Tex_N"/>
    <property type="match status" value="1"/>
</dbReference>
<dbReference type="Pfam" id="PF00575">
    <property type="entry name" value="S1"/>
    <property type="match status" value="1"/>
</dbReference>
<dbReference type="InterPro" id="IPR012340">
    <property type="entry name" value="NA-bd_OB-fold"/>
</dbReference>
<dbReference type="GO" id="GO:0006139">
    <property type="term" value="P:nucleobase-containing compound metabolic process"/>
    <property type="evidence" value="ECO:0007669"/>
    <property type="project" value="InterPro"/>
</dbReference>
<dbReference type="FunFam" id="1.10.10.650:FF:000001">
    <property type="entry name" value="S1 RNA-binding domain 1"/>
    <property type="match status" value="1"/>
</dbReference>
<dbReference type="InterPro" id="IPR006641">
    <property type="entry name" value="YqgF/RNaseH-like_dom"/>
</dbReference>
<dbReference type="FunFam" id="1.10.150.310:FF:000001">
    <property type="entry name" value="RNA-binding transcriptional accessory protein"/>
    <property type="match status" value="1"/>
</dbReference>
<dbReference type="InterPro" id="IPR023319">
    <property type="entry name" value="Tex-like_HTH_dom_sf"/>
</dbReference>
<dbReference type="FunFam" id="2.40.50.140:FF:000051">
    <property type="entry name" value="RNA-binding transcriptional accessory protein"/>
    <property type="match status" value="1"/>
</dbReference>
<organism evidence="2 3">
    <name type="scientific">Candidatus Dojkabacteria bacterium</name>
    <dbReference type="NCBI Taxonomy" id="2099670"/>
    <lineage>
        <taxon>Bacteria</taxon>
        <taxon>Candidatus Dojkabacteria</taxon>
    </lineage>
</organism>
<dbReference type="InterPro" id="IPR012337">
    <property type="entry name" value="RNaseH-like_sf"/>
</dbReference>
<dbReference type="SMART" id="SM00732">
    <property type="entry name" value="YqgFc"/>
    <property type="match status" value="1"/>
</dbReference>
<dbReference type="SUPFAM" id="SSF53098">
    <property type="entry name" value="Ribonuclease H-like"/>
    <property type="match status" value="1"/>
</dbReference>
<reference evidence="2" key="2">
    <citation type="journal article" date="2021" name="Microbiome">
        <title>Successional dynamics and alternative stable states in a saline activated sludge microbial community over 9 years.</title>
        <authorList>
            <person name="Wang Y."/>
            <person name="Ye J."/>
            <person name="Ju F."/>
            <person name="Liu L."/>
            <person name="Boyd J.A."/>
            <person name="Deng Y."/>
            <person name="Parks D.H."/>
            <person name="Jiang X."/>
            <person name="Yin X."/>
            <person name="Woodcroft B.J."/>
            <person name="Tyson G.W."/>
            <person name="Hugenholtz P."/>
            <person name="Polz M.F."/>
            <person name="Zhang T."/>
        </authorList>
    </citation>
    <scope>NUCLEOTIDE SEQUENCE</scope>
    <source>
        <strain evidence="2">HKST-UBA11</strain>
    </source>
</reference>
<dbReference type="Pfam" id="PF22706">
    <property type="entry name" value="Tex_central_region"/>
    <property type="match status" value="1"/>
</dbReference>
<dbReference type="Gene3D" id="3.30.420.140">
    <property type="entry name" value="YqgF/RNase H-like domain"/>
    <property type="match status" value="1"/>
</dbReference>
<dbReference type="PANTHER" id="PTHR10724">
    <property type="entry name" value="30S RIBOSOMAL PROTEIN S1"/>
    <property type="match status" value="1"/>
</dbReference>
<dbReference type="GO" id="GO:0006412">
    <property type="term" value="P:translation"/>
    <property type="evidence" value="ECO:0007669"/>
    <property type="project" value="TreeGrafter"/>
</dbReference>
<dbReference type="SUPFAM" id="SSF50249">
    <property type="entry name" value="Nucleic acid-binding proteins"/>
    <property type="match status" value="1"/>
</dbReference>
<dbReference type="SUPFAM" id="SSF158832">
    <property type="entry name" value="Tex N-terminal region-like"/>
    <property type="match status" value="1"/>
</dbReference>
<dbReference type="InterPro" id="IPR050437">
    <property type="entry name" value="Ribos_protein_bS1-like"/>
</dbReference>
<dbReference type="GO" id="GO:0003729">
    <property type="term" value="F:mRNA binding"/>
    <property type="evidence" value="ECO:0007669"/>
    <property type="project" value="TreeGrafter"/>
</dbReference>
<dbReference type="FunFam" id="3.30.420.140:FF:000001">
    <property type="entry name" value="RNA-binding transcriptional accessory protein"/>
    <property type="match status" value="1"/>
</dbReference>
<dbReference type="Pfam" id="PF12836">
    <property type="entry name" value="HHH_3"/>
    <property type="match status" value="1"/>
</dbReference>
<dbReference type="GO" id="GO:0005737">
    <property type="term" value="C:cytoplasm"/>
    <property type="evidence" value="ECO:0007669"/>
    <property type="project" value="UniProtKB-ARBA"/>
</dbReference>
<reference evidence="2" key="1">
    <citation type="submission" date="2020-04" db="EMBL/GenBank/DDBJ databases">
        <authorList>
            <person name="Zhang T."/>
        </authorList>
    </citation>
    <scope>NUCLEOTIDE SEQUENCE</scope>
    <source>
        <strain evidence="2">HKST-UBA11</strain>
    </source>
</reference>
<feature type="domain" description="S1 motif" evidence="1">
    <location>
        <begin position="635"/>
        <end position="704"/>
    </location>
</feature>
<dbReference type="AlphaFoldDB" id="A0A955L7D8"/>
<dbReference type="InterPro" id="IPR023323">
    <property type="entry name" value="Tex-like_dom_sf"/>
</dbReference>
<dbReference type="SMART" id="SM00316">
    <property type="entry name" value="S1"/>
    <property type="match status" value="1"/>
</dbReference>
<dbReference type="SUPFAM" id="SSF47781">
    <property type="entry name" value="RuvA domain 2-like"/>
    <property type="match status" value="2"/>
</dbReference>
<dbReference type="GO" id="GO:0003735">
    <property type="term" value="F:structural constituent of ribosome"/>
    <property type="evidence" value="ECO:0007669"/>
    <property type="project" value="TreeGrafter"/>
</dbReference>
<dbReference type="Gene3D" id="1.10.10.650">
    <property type="entry name" value="RuvA domain 2-like"/>
    <property type="match status" value="1"/>
</dbReference>
<dbReference type="Gene3D" id="1.10.3500.10">
    <property type="entry name" value="Tex N-terminal region-like"/>
    <property type="match status" value="1"/>
</dbReference>
<dbReference type="PROSITE" id="PS50126">
    <property type="entry name" value="S1"/>
    <property type="match status" value="1"/>
</dbReference>
<dbReference type="Gene3D" id="1.10.150.310">
    <property type="entry name" value="Tex RuvX-like domain-like"/>
    <property type="match status" value="1"/>
</dbReference>
<dbReference type="Proteomes" id="UP000754563">
    <property type="component" value="Unassembled WGS sequence"/>
</dbReference>
<dbReference type="EMBL" id="JAGQLH010000014">
    <property type="protein sequence ID" value="MCA9385340.1"/>
    <property type="molecule type" value="Genomic_DNA"/>
</dbReference>
<protein>
    <submittedName>
        <fullName evidence="2">RNA-binding transcriptional accessory protein</fullName>
    </submittedName>
</protein>
<dbReference type="InterPro" id="IPR041692">
    <property type="entry name" value="HHH_9"/>
</dbReference>
<evidence type="ECO:0000313" key="3">
    <source>
        <dbReference type="Proteomes" id="UP000754563"/>
    </source>
</evidence>
<dbReference type="Pfam" id="PF17674">
    <property type="entry name" value="HHH_9"/>
    <property type="match status" value="1"/>
</dbReference>
<dbReference type="PANTHER" id="PTHR10724:SF10">
    <property type="entry name" value="S1 RNA-BINDING DOMAIN-CONTAINING PROTEIN 1"/>
    <property type="match status" value="1"/>
</dbReference>
<evidence type="ECO:0000313" key="2">
    <source>
        <dbReference type="EMBL" id="MCA9385340.1"/>
    </source>
</evidence>
<dbReference type="InterPro" id="IPR037027">
    <property type="entry name" value="YqgF/RNaseH-like_dom_sf"/>
</dbReference>
<evidence type="ECO:0000259" key="1">
    <source>
        <dbReference type="PROSITE" id="PS50126"/>
    </source>
</evidence>
<name>A0A955L7D8_9BACT</name>
<dbReference type="Gene3D" id="2.40.50.140">
    <property type="entry name" value="Nucleic acid-binding proteins"/>
    <property type="match status" value="1"/>
</dbReference>
<dbReference type="Pfam" id="PF16921">
    <property type="entry name" value="Tex_YqgF"/>
    <property type="match status" value="1"/>
</dbReference>
<dbReference type="InterPro" id="IPR010994">
    <property type="entry name" value="RuvA_2-like"/>
</dbReference>
<dbReference type="InterPro" id="IPR003029">
    <property type="entry name" value="S1_domain"/>
</dbReference>
<gene>
    <name evidence="2" type="ORF">KC717_01690</name>
</gene>
<comment type="caution">
    <text evidence="2">The sequence shown here is derived from an EMBL/GenBank/DDBJ whole genome shotgun (WGS) entry which is preliminary data.</text>
</comment>
<sequence length="711" mass="80098">MDSSLVRSIGQEFSLTEKQIRATIELLNDGATIPFIARYRKEQTENLDELQIAEIQNRHEELEALEKRREFILDTIKEQGKLTKELREKIIAAHDSSTLEDLYLPFKKKKQTKADIARKHGLEPLAKIIFSQEDISISHEAKKYLSSNIKSEEEALSGARTIIAEWINEDTKARTQMRTLFKKHALITSKVIKTKEADASKYKDYFKFQQSLLDCPSHRFLAIQRGKTEGFLRVSISPPEPKALSLLEKHFVRTKNESAQQIIMAIKDSYKRLLGKSMENEFTTLAKEHADDEAIEVFSKNLRQLLLEAPLGHKRILSIDPGYRTGCKVVVLDSKGELTEHTVIYLLGDSEKKAASTIIDLIHKYKVEAIAVGNGTASRETEKFVRNLSLPNMPELFVVSEDGASIYSASEIARAEFPDKDVTVRGAISIGRRLMDPLAELVKIDPKSIGIGQYQHDVDQSKLKKSLDFTVESCVNHVGINLNTASKHLLLYVSGLGPALAENIITYRTEHGRFRSRKELLKVPKLGKKAFEQSAGFLRITNSDNPLDNSAVHPERYTIVKTMAKDLAIPLEELIGNAEYIDTITVEDYVDEEIGVLTLNDILKELKKPGRDPRGKTETFKFRDDIHEITDLETGMILPGIVTNITNFGAFVDIGVHCDGLVHISQLSDEFVSDPNTIVSLHQKVDVKVMEIDLDRKRIGLSMKVSKDSHS</sequence>
<accession>A0A955L7D8</accession>
<dbReference type="InterPro" id="IPR055179">
    <property type="entry name" value="Tex-like_central_region"/>
</dbReference>
<dbReference type="InterPro" id="IPR032639">
    <property type="entry name" value="Tex_YqgF"/>
</dbReference>
<proteinExistence type="predicted"/>